<dbReference type="PRINTS" id="PR00344">
    <property type="entry name" value="BCTRLSENSOR"/>
</dbReference>
<dbReference type="Pfam" id="PF00512">
    <property type="entry name" value="HisKA"/>
    <property type="match status" value="1"/>
</dbReference>
<dbReference type="GO" id="GO:0007234">
    <property type="term" value="P:osmosensory signaling via phosphorelay pathway"/>
    <property type="evidence" value="ECO:0007669"/>
    <property type="project" value="TreeGrafter"/>
</dbReference>
<dbReference type="InterPro" id="IPR003594">
    <property type="entry name" value="HATPase_dom"/>
</dbReference>
<evidence type="ECO:0000256" key="7">
    <source>
        <dbReference type="SAM" id="MobiDB-lite"/>
    </source>
</evidence>
<dbReference type="InterPro" id="IPR004358">
    <property type="entry name" value="Sig_transdc_His_kin-like_C"/>
</dbReference>
<keyword evidence="8" id="KW-1133">Transmembrane helix</keyword>
<dbReference type="SMART" id="SM00387">
    <property type="entry name" value="HATPase_c"/>
    <property type="match status" value="1"/>
</dbReference>
<dbReference type="GO" id="GO:0016020">
    <property type="term" value="C:membrane"/>
    <property type="evidence" value="ECO:0007669"/>
    <property type="project" value="UniProtKB-SubCell"/>
</dbReference>
<dbReference type="CDD" id="cd00075">
    <property type="entry name" value="HATPase"/>
    <property type="match status" value="1"/>
</dbReference>
<dbReference type="CDD" id="cd12914">
    <property type="entry name" value="PDC1_DGC_like"/>
    <property type="match status" value="1"/>
</dbReference>
<evidence type="ECO:0000256" key="6">
    <source>
        <dbReference type="ARBA" id="ARBA00022777"/>
    </source>
</evidence>
<name>K9HI35_9PROT</name>
<feature type="transmembrane region" description="Helical" evidence="8">
    <location>
        <begin position="306"/>
        <end position="326"/>
    </location>
</feature>
<protein>
    <recommendedName>
        <fullName evidence="3">histidine kinase</fullName>
        <ecNumber evidence="3">2.7.13.3</ecNumber>
    </recommendedName>
</protein>
<keyword evidence="4" id="KW-0597">Phosphoprotein</keyword>
<evidence type="ECO:0000256" key="8">
    <source>
        <dbReference type="SAM" id="Phobius"/>
    </source>
</evidence>
<comment type="catalytic activity">
    <reaction evidence="1">
        <text>ATP + protein L-histidine = ADP + protein N-phospho-L-histidine.</text>
        <dbReference type="EC" id="2.7.13.3"/>
    </reaction>
</comment>
<dbReference type="InterPro" id="IPR005467">
    <property type="entry name" value="His_kinase_dom"/>
</dbReference>
<dbReference type="GO" id="GO:0000155">
    <property type="term" value="F:phosphorelay sensor kinase activity"/>
    <property type="evidence" value="ECO:0007669"/>
    <property type="project" value="InterPro"/>
</dbReference>
<evidence type="ECO:0000313" key="12">
    <source>
        <dbReference type="Proteomes" id="UP000009881"/>
    </source>
</evidence>
<dbReference type="InterPro" id="IPR036890">
    <property type="entry name" value="HATPase_C_sf"/>
</dbReference>
<sequence length="641" mass="68799">MNRRGTRFHLGAERRWLMLLVAAVLAPLAAFQALHMSEQRAILESHEHVSLDGIARHIGDRLELELTTAARLLESLSTLPQLSTPYAEGCTSALVGIHAGQPHYTNFSVVDATRHVVCSSGPLPEPVDVSGSANIQAAFATGGLGLSDFKMGLLTGKPVIVLSHPLFGPRKDAAGLDPAVEAVLTPGPVIGTLNTGLSLDWLQHVLERRPLPEGARVTVMARDGLVLASSDPERPPGFRVSLADLRLANTALALKTHPSPDHEAAGHRGEDFLSVHRVGGLPSGAMVTVERSAAAALGSVDRLAQWWLLAFAVLAAASLGTVYLIVNHLVLKRLDHLSDIARGYARGNYDGQADVWGDNSGLSALGRDLDGMAADLGTRERSLRNALEDMTRARAETARFAYIAAHDLQEPLRAIGGFTRLLEKRLGPIVAEDETAQGYMGRIVAAAERMRIMFKELMDYAVMDSGERRRESVDMETIARRAARHHPDADIRIGRLPVVAGDRRQLQRLMDQLMENAATHGREADDGKPPMIAVSALRRGAAWEISVRDDGPGIPPRDRESVFHLFKTLKGRDNSPAGSGVGLPMARRIAELHGGRMWISADTERGCDVRFTLCARPPADGSAPGSGAEAGSTSQDGVAAA</sequence>
<dbReference type="InterPro" id="IPR003660">
    <property type="entry name" value="HAMP_dom"/>
</dbReference>
<organism evidence="11 12">
    <name type="scientific">Caenispirillum salinarum AK4</name>
    <dbReference type="NCBI Taxonomy" id="1238182"/>
    <lineage>
        <taxon>Bacteria</taxon>
        <taxon>Pseudomonadati</taxon>
        <taxon>Pseudomonadota</taxon>
        <taxon>Alphaproteobacteria</taxon>
        <taxon>Rhodospirillales</taxon>
        <taxon>Novispirillaceae</taxon>
        <taxon>Caenispirillum</taxon>
    </lineage>
</organism>
<dbReference type="InterPro" id="IPR003661">
    <property type="entry name" value="HisK_dim/P_dom"/>
</dbReference>
<dbReference type="STRING" id="1238182.C882_0144"/>
<keyword evidence="8" id="KW-0472">Membrane</keyword>
<evidence type="ECO:0000256" key="4">
    <source>
        <dbReference type="ARBA" id="ARBA00022553"/>
    </source>
</evidence>
<dbReference type="Gene3D" id="1.10.287.130">
    <property type="match status" value="1"/>
</dbReference>
<keyword evidence="12" id="KW-1185">Reference proteome</keyword>
<dbReference type="SUPFAM" id="SSF55874">
    <property type="entry name" value="ATPase domain of HSP90 chaperone/DNA topoisomerase II/histidine kinase"/>
    <property type="match status" value="1"/>
</dbReference>
<keyword evidence="6" id="KW-0418">Kinase</keyword>
<keyword evidence="5" id="KW-0808">Transferase</keyword>
<comment type="subcellular location">
    <subcellularLocation>
        <location evidence="2">Membrane</location>
    </subcellularLocation>
</comment>
<feature type="domain" description="HAMP" evidence="10">
    <location>
        <begin position="328"/>
        <end position="381"/>
    </location>
</feature>
<dbReference type="InterPro" id="IPR036097">
    <property type="entry name" value="HisK_dim/P_sf"/>
</dbReference>
<dbReference type="AlphaFoldDB" id="K9HI35"/>
<dbReference type="Pfam" id="PF02518">
    <property type="entry name" value="HATPase_c"/>
    <property type="match status" value="1"/>
</dbReference>
<dbReference type="Gene3D" id="3.30.565.10">
    <property type="entry name" value="Histidine kinase-like ATPase, C-terminal domain"/>
    <property type="match status" value="1"/>
</dbReference>
<proteinExistence type="predicted"/>
<dbReference type="Gene3D" id="3.30.450.20">
    <property type="entry name" value="PAS domain"/>
    <property type="match status" value="1"/>
</dbReference>
<dbReference type="eggNOG" id="COG4251">
    <property type="taxonomic scope" value="Bacteria"/>
</dbReference>
<accession>K9HI35</accession>
<dbReference type="CDD" id="cd00082">
    <property type="entry name" value="HisKA"/>
    <property type="match status" value="1"/>
</dbReference>
<gene>
    <name evidence="11" type="ORF">C882_0144</name>
</gene>
<evidence type="ECO:0000259" key="9">
    <source>
        <dbReference type="PROSITE" id="PS50109"/>
    </source>
</evidence>
<dbReference type="EC" id="2.7.13.3" evidence="3"/>
<comment type="caution">
    <text evidence="11">The sequence shown here is derived from an EMBL/GenBank/DDBJ whole genome shotgun (WGS) entry which is preliminary data.</text>
</comment>
<evidence type="ECO:0000256" key="5">
    <source>
        <dbReference type="ARBA" id="ARBA00022679"/>
    </source>
</evidence>
<dbReference type="PROSITE" id="PS50109">
    <property type="entry name" value="HIS_KIN"/>
    <property type="match status" value="1"/>
</dbReference>
<dbReference type="EMBL" id="ANHY01000010">
    <property type="protein sequence ID" value="EKV30063.1"/>
    <property type="molecule type" value="Genomic_DNA"/>
</dbReference>
<dbReference type="PANTHER" id="PTHR42878">
    <property type="entry name" value="TWO-COMPONENT HISTIDINE KINASE"/>
    <property type="match status" value="1"/>
</dbReference>
<evidence type="ECO:0000259" key="10">
    <source>
        <dbReference type="PROSITE" id="PS50885"/>
    </source>
</evidence>
<dbReference type="SUPFAM" id="SSF47384">
    <property type="entry name" value="Homodimeric domain of signal transducing histidine kinase"/>
    <property type="match status" value="1"/>
</dbReference>
<feature type="domain" description="Histidine kinase" evidence="9">
    <location>
        <begin position="403"/>
        <end position="617"/>
    </location>
</feature>
<evidence type="ECO:0000256" key="3">
    <source>
        <dbReference type="ARBA" id="ARBA00012438"/>
    </source>
</evidence>
<keyword evidence="8" id="KW-0812">Transmembrane</keyword>
<feature type="region of interest" description="Disordered" evidence="7">
    <location>
        <begin position="617"/>
        <end position="641"/>
    </location>
</feature>
<dbReference type="GO" id="GO:0000156">
    <property type="term" value="F:phosphorelay response regulator activity"/>
    <property type="evidence" value="ECO:0007669"/>
    <property type="project" value="TreeGrafter"/>
</dbReference>
<dbReference type="InterPro" id="IPR050351">
    <property type="entry name" value="BphY/WalK/GraS-like"/>
</dbReference>
<dbReference type="PROSITE" id="PS50885">
    <property type="entry name" value="HAMP"/>
    <property type="match status" value="1"/>
</dbReference>
<dbReference type="Gene3D" id="6.10.340.10">
    <property type="match status" value="1"/>
</dbReference>
<reference evidence="11 12" key="1">
    <citation type="journal article" date="2013" name="Genome Announc.">
        <title>Draft Genome Sequence of an Alphaproteobacterium, Caenispirillum salinarum AK4(T), Isolated from a Solar Saltern.</title>
        <authorList>
            <person name="Khatri I."/>
            <person name="Singh A."/>
            <person name="Korpole S."/>
            <person name="Pinnaka A.K."/>
            <person name="Subramanian S."/>
        </authorList>
    </citation>
    <scope>NUCLEOTIDE SEQUENCE [LARGE SCALE GENOMIC DNA]</scope>
    <source>
        <strain evidence="11 12">AK4</strain>
    </source>
</reference>
<evidence type="ECO:0000313" key="11">
    <source>
        <dbReference type="EMBL" id="EKV30063.1"/>
    </source>
</evidence>
<dbReference type="GO" id="GO:0030295">
    <property type="term" value="F:protein kinase activator activity"/>
    <property type="evidence" value="ECO:0007669"/>
    <property type="project" value="TreeGrafter"/>
</dbReference>
<dbReference type="PANTHER" id="PTHR42878:SF15">
    <property type="entry name" value="BACTERIOPHYTOCHROME"/>
    <property type="match status" value="1"/>
</dbReference>
<dbReference type="SMART" id="SM00388">
    <property type="entry name" value="HisKA"/>
    <property type="match status" value="1"/>
</dbReference>
<evidence type="ECO:0000256" key="1">
    <source>
        <dbReference type="ARBA" id="ARBA00000085"/>
    </source>
</evidence>
<feature type="compositionally biased region" description="Low complexity" evidence="7">
    <location>
        <begin position="617"/>
        <end position="634"/>
    </location>
</feature>
<evidence type="ECO:0000256" key="2">
    <source>
        <dbReference type="ARBA" id="ARBA00004370"/>
    </source>
</evidence>
<dbReference type="Proteomes" id="UP000009881">
    <property type="component" value="Unassembled WGS sequence"/>
</dbReference>